<accession>A0AA37QHP8</accession>
<gene>
    <name evidence="3" type="ORF">rosag_24860</name>
</gene>
<dbReference type="EMBL" id="BRXS01000004">
    <property type="protein sequence ID" value="GLC25973.1"/>
    <property type="molecule type" value="Genomic_DNA"/>
</dbReference>
<feature type="domain" description="DUF7790" evidence="2">
    <location>
        <begin position="102"/>
        <end position="180"/>
    </location>
</feature>
<keyword evidence="4" id="KW-1185">Reference proteome</keyword>
<dbReference type="Pfam" id="PF25046">
    <property type="entry name" value="DUF7790"/>
    <property type="match status" value="2"/>
</dbReference>
<sequence length="423" mass="46191">MTGRAFAPYRLVARRTRDVPSSAREGPVLRPTRSPSRSLVRGHAATLALALALAAPMATLACRAAPGAEPTATATAPPRIDFAAQVAALSEPGGYFDSDNLISNERSYLHVIGALRRLGVRGGAYIGVGPDQNFSYIAHVRPSIAFMFDVRRDNLIEHLLFKALFAASRNRLEYLALLTGRPVPADVDAWRERSLESIVAYLDSTQATPASEAAAREIARRGAERTRVPLSESDVATFARFHGEFIANGLELRYTSRGRPSRAFYPTLRDLMLERDLEGERSSYLARDEDFQFVKALQARDLVIPVTGNLGGEQALAAVGRLVASRGERVSVLYTSNAEDYLMRDGAFARFAQTVAKLPRDPKSVIIRSYFGGFRGAHPFAVPGYPSTQLLQTIDAFAAAQIEGAMPTYSELVTRDAIDPRPH</sequence>
<evidence type="ECO:0000256" key="1">
    <source>
        <dbReference type="SAM" id="MobiDB-lite"/>
    </source>
</evidence>
<dbReference type="CDD" id="cd21179">
    <property type="entry name" value="LIC_1098-like"/>
    <property type="match status" value="1"/>
</dbReference>
<evidence type="ECO:0000259" key="2">
    <source>
        <dbReference type="Pfam" id="PF25046"/>
    </source>
</evidence>
<organism evidence="3 4">
    <name type="scientific">Roseisolibacter agri</name>
    <dbReference type="NCBI Taxonomy" id="2014610"/>
    <lineage>
        <taxon>Bacteria</taxon>
        <taxon>Pseudomonadati</taxon>
        <taxon>Gemmatimonadota</taxon>
        <taxon>Gemmatimonadia</taxon>
        <taxon>Gemmatimonadales</taxon>
        <taxon>Gemmatimonadaceae</taxon>
        <taxon>Roseisolibacter</taxon>
    </lineage>
</organism>
<protein>
    <recommendedName>
        <fullName evidence="2">DUF7790 domain-containing protein</fullName>
    </recommendedName>
</protein>
<comment type="caution">
    <text evidence="3">The sequence shown here is derived from an EMBL/GenBank/DDBJ whole genome shotgun (WGS) entry which is preliminary data.</text>
</comment>
<reference evidence="3" key="1">
    <citation type="submission" date="2022-08" db="EMBL/GenBank/DDBJ databases">
        <title>Draft genome sequencing of Roseisolibacter agri AW1220.</title>
        <authorList>
            <person name="Tobiishi Y."/>
            <person name="Tonouchi A."/>
        </authorList>
    </citation>
    <scope>NUCLEOTIDE SEQUENCE</scope>
    <source>
        <strain evidence="3">AW1220</strain>
    </source>
</reference>
<feature type="region of interest" description="Disordered" evidence="1">
    <location>
        <begin position="17"/>
        <end position="37"/>
    </location>
</feature>
<dbReference type="Proteomes" id="UP001161325">
    <property type="component" value="Unassembled WGS sequence"/>
</dbReference>
<name>A0AA37QHP8_9BACT</name>
<dbReference type="AlphaFoldDB" id="A0AA37QHP8"/>
<evidence type="ECO:0000313" key="4">
    <source>
        <dbReference type="Proteomes" id="UP001161325"/>
    </source>
</evidence>
<feature type="domain" description="DUF7790" evidence="2">
    <location>
        <begin position="274"/>
        <end position="372"/>
    </location>
</feature>
<proteinExistence type="predicted"/>
<dbReference type="InterPro" id="IPR056692">
    <property type="entry name" value="DUF7790"/>
</dbReference>
<evidence type="ECO:0000313" key="3">
    <source>
        <dbReference type="EMBL" id="GLC25973.1"/>
    </source>
</evidence>